<gene>
    <name evidence="3" type="ORF">PsYK624_014000</name>
</gene>
<feature type="transmembrane region" description="Helical" evidence="1">
    <location>
        <begin position="79"/>
        <end position="101"/>
    </location>
</feature>
<organism evidence="3 4">
    <name type="scientific">Phanerochaete sordida</name>
    <dbReference type="NCBI Taxonomy" id="48140"/>
    <lineage>
        <taxon>Eukaryota</taxon>
        <taxon>Fungi</taxon>
        <taxon>Dikarya</taxon>
        <taxon>Basidiomycota</taxon>
        <taxon>Agaricomycotina</taxon>
        <taxon>Agaricomycetes</taxon>
        <taxon>Polyporales</taxon>
        <taxon>Phanerochaetaceae</taxon>
        <taxon>Phanerochaete</taxon>
    </lineage>
</organism>
<dbReference type="AlphaFoldDB" id="A0A9P3FZA5"/>
<evidence type="ECO:0000256" key="1">
    <source>
        <dbReference type="SAM" id="Phobius"/>
    </source>
</evidence>
<evidence type="ECO:0000259" key="2">
    <source>
        <dbReference type="Pfam" id="PF20151"/>
    </source>
</evidence>
<name>A0A9P3FZA5_9APHY</name>
<feature type="transmembrane region" description="Helical" evidence="1">
    <location>
        <begin position="108"/>
        <end position="130"/>
    </location>
</feature>
<keyword evidence="1" id="KW-0812">Transmembrane</keyword>
<dbReference type="Pfam" id="PF20151">
    <property type="entry name" value="DUF6533"/>
    <property type="match status" value="1"/>
</dbReference>
<evidence type="ECO:0000313" key="3">
    <source>
        <dbReference type="EMBL" id="GJE85321.1"/>
    </source>
</evidence>
<protein>
    <recommendedName>
        <fullName evidence="2">DUF6533 domain-containing protein</fullName>
    </recommendedName>
</protein>
<dbReference type="Proteomes" id="UP000703269">
    <property type="component" value="Unassembled WGS sequence"/>
</dbReference>
<evidence type="ECO:0000313" key="4">
    <source>
        <dbReference type="Proteomes" id="UP000703269"/>
    </source>
</evidence>
<keyword evidence="1" id="KW-0472">Membrane</keyword>
<proteinExistence type="predicted"/>
<keyword evidence="4" id="KW-1185">Reference proteome</keyword>
<dbReference type="EMBL" id="BPQB01000002">
    <property type="protein sequence ID" value="GJE85321.1"/>
    <property type="molecule type" value="Genomic_DNA"/>
</dbReference>
<comment type="caution">
    <text evidence="3">The sequence shown here is derived from an EMBL/GenBank/DDBJ whole genome shotgun (WGS) entry which is preliminary data.</text>
</comment>
<feature type="domain" description="DUF6533" evidence="2">
    <location>
        <begin position="21"/>
        <end position="66"/>
    </location>
</feature>
<dbReference type="OrthoDB" id="2804045at2759"/>
<dbReference type="InterPro" id="IPR045340">
    <property type="entry name" value="DUF6533"/>
</dbReference>
<feature type="transmembrane region" description="Helical" evidence="1">
    <location>
        <begin position="50"/>
        <end position="73"/>
    </location>
</feature>
<reference evidence="3 4" key="1">
    <citation type="submission" date="2021-08" db="EMBL/GenBank/DDBJ databases">
        <title>Draft Genome Sequence of Phanerochaete sordida strain YK-624.</title>
        <authorList>
            <person name="Mori T."/>
            <person name="Dohra H."/>
            <person name="Suzuki T."/>
            <person name="Kawagishi H."/>
            <person name="Hirai H."/>
        </authorList>
    </citation>
    <scope>NUCLEOTIDE SEQUENCE [LARGE SCALE GENOMIC DNA]</scope>
    <source>
        <strain evidence="3 4">YK-624</strain>
    </source>
</reference>
<accession>A0A9P3FZA5</accession>
<sequence length="325" mass="35592">MSGSTDPDLVQELSQGLIDDYMGVSVTALAVYEYVVTFDQEVKTGWQRRFNATSVLLVTTRWVMVLLQVLAWATSSTTVLIQILALISGIQTALFSALRIFALWGRNWILLTVILAIGLLPTVCTCLVMAHSQYEWLGAPYNVCNQYVAVPAREWQLHLDTVTVPQMWRARQLNLAASLVQCILRDGTIYFIIILSLNVTQLITYNLTPSEPLSTFGVIIPAILTSRFMMNLRSSSDVGGSHEPPGADTRTRVVSTAHFVVPSDLLGNIGEELDHSQSHLSEDIDLADGDAAGMSAGAANPELTMYAGDASIHEAPVVLYENEYA</sequence>
<keyword evidence="1" id="KW-1133">Transmembrane helix</keyword>